<accession>A0A401NNF5</accession>
<evidence type="ECO:0000256" key="1">
    <source>
        <dbReference type="SAM" id="Coils"/>
    </source>
</evidence>
<comment type="caution">
    <text evidence="2">The sequence shown here is derived from an EMBL/GenBank/DDBJ whole genome shotgun (WGS) entry which is preliminary data.</text>
</comment>
<gene>
    <name evidence="2" type="ORF">scyTo_0011465</name>
</gene>
<organism evidence="2 3">
    <name type="scientific">Scyliorhinus torazame</name>
    <name type="common">Cloudy catshark</name>
    <name type="synonym">Catulus torazame</name>
    <dbReference type="NCBI Taxonomy" id="75743"/>
    <lineage>
        <taxon>Eukaryota</taxon>
        <taxon>Metazoa</taxon>
        <taxon>Chordata</taxon>
        <taxon>Craniata</taxon>
        <taxon>Vertebrata</taxon>
        <taxon>Chondrichthyes</taxon>
        <taxon>Elasmobranchii</taxon>
        <taxon>Galeomorphii</taxon>
        <taxon>Galeoidea</taxon>
        <taxon>Carcharhiniformes</taxon>
        <taxon>Scyliorhinidae</taxon>
        <taxon>Scyliorhinus</taxon>
    </lineage>
</organism>
<dbReference type="EMBL" id="BFAA01005221">
    <property type="protein sequence ID" value="GCB62425.1"/>
    <property type="molecule type" value="Genomic_DNA"/>
</dbReference>
<reference evidence="2 3" key="1">
    <citation type="journal article" date="2018" name="Nat. Ecol. Evol.">
        <title>Shark genomes provide insights into elasmobranch evolution and the origin of vertebrates.</title>
        <authorList>
            <person name="Hara Y"/>
            <person name="Yamaguchi K"/>
            <person name="Onimaru K"/>
            <person name="Kadota M"/>
            <person name="Koyanagi M"/>
            <person name="Keeley SD"/>
            <person name="Tatsumi K"/>
            <person name="Tanaka K"/>
            <person name="Motone F"/>
            <person name="Kageyama Y"/>
            <person name="Nozu R"/>
            <person name="Adachi N"/>
            <person name="Nishimura O"/>
            <person name="Nakagawa R"/>
            <person name="Tanegashima C"/>
            <person name="Kiyatake I"/>
            <person name="Matsumoto R"/>
            <person name="Murakumo K"/>
            <person name="Nishida K"/>
            <person name="Terakita A"/>
            <person name="Kuratani S"/>
            <person name="Sato K"/>
            <person name="Hyodo S Kuraku.S."/>
        </authorList>
    </citation>
    <scope>NUCLEOTIDE SEQUENCE [LARGE SCALE GENOMIC DNA]</scope>
</reference>
<dbReference type="InterPro" id="IPR026215">
    <property type="entry name" value="HAUS5_metazoa"/>
</dbReference>
<dbReference type="Pfam" id="PF14817">
    <property type="entry name" value="HAUS5"/>
    <property type="match status" value="1"/>
</dbReference>
<name>A0A401NNF5_SCYTO</name>
<keyword evidence="3" id="KW-1185">Reference proteome</keyword>
<dbReference type="STRING" id="75743.A0A401NNF5"/>
<feature type="coiled-coil region" evidence="1">
    <location>
        <begin position="3"/>
        <end position="84"/>
    </location>
</feature>
<dbReference type="AlphaFoldDB" id="A0A401NNF5"/>
<dbReference type="Proteomes" id="UP000288216">
    <property type="component" value="Unassembled WGS sequence"/>
</dbReference>
<dbReference type="GO" id="GO:0070652">
    <property type="term" value="C:HAUS complex"/>
    <property type="evidence" value="ECO:0007669"/>
    <property type="project" value="InterPro"/>
</dbReference>
<dbReference type="GO" id="GO:0051225">
    <property type="term" value="P:spindle assembly"/>
    <property type="evidence" value="ECO:0007669"/>
    <property type="project" value="InterPro"/>
</dbReference>
<dbReference type="PANTHER" id="PTHR28588:SF1">
    <property type="entry name" value="HAUS AUGMIN-LIKE COMPLEX SUBUNIT 5"/>
    <property type="match status" value="1"/>
</dbReference>
<dbReference type="GO" id="GO:0007098">
    <property type="term" value="P:centrosome cycle"/>
    <property type="evidence" value="ECO:0007669"/>
    <property type="project" value="InterPro"/>
</dbReference>
<dbReference type="GO" id="GO:0005813">
    <property type="term" value="C:centrosome"/>
    <property type="evidence" value="ECO:0007669"/>
    <property type="project" value="TreeGrafter"/>
</dbReference>
<dbReference type="PANTHER" id="PTHR28588">
    <property type="entry name" value="HAUS AUGMIN-LIKE COMPLEX SUBUNIT 5"/>
    <property type="match status" value="1"/>
</dbReference>
<dbReference type="OMA" id="ENTDREQ"/>
<keyword evidence="1" id="KW-0175">Coiled coil</keyword>
<dbReference type="OrthoDB" id="2019614at2759"/>
<evidence type="ECO:0000313" key="3">
    <source>
        <dbReference type="Proteomes" id="UP000288216"/>
    </source>
</evidence>
<sequence>MVIGKQEQKRRKLLEQLVSLRADIQQLDENTDREQQDIEEQALRETRERLQDLKDRNVLLKAFLQRAVSQRKSLQEQSKRVDDRLHVFRHIGSKADQGVGVGSASDGMLWCGSGQEPEVLQDVRGSCFTRFGLLKSLYDEQENVQGGNGDGGRDLRNASYHQWLNQIEGINATHPANHILAAMESLAAENKKELMELQSRVDVVKDMEALRFSYSSFHLQDVSEPPPVLRSVKSLLEDGWRDCEVRAVEKIGAIRRDKAMGSRLTLLSWEFKLLMEEQYGHDSVLLNAVRSDPTPLRSNNC</sequence>
<proteinExistence type="predicted"/>
<dbReference type="InterPro" id="IPR029131">
    <property type="entry name" value="HAUS5"/>
</dbReference>
<protein>
    <submittedName>
        <fullName evidence="2">Uncharacterized protein</fullName>
    </submittedName>
</protein>
<evidence type="ECO:0000313" key="2">
    <source>
        <dbReference type="EMBL" id="GCB62425.1"/>
    </source>
</evidence>
<dbReference type="PRINTS" id="PR02091">
    <property type="entry name" value="HAUSAUGMINL5"/>
</dbReference>